<dbReference type="AlphaFoldDB" id="A0A2M4CG56"/>
<evidence type="ECO:0000256" key="1">
    <source>
        <dbReference type="ARBA" id="ARBA00001947"/>
    </source>
</evidence>
<dbReference type="GO" id="GO:0003677">
    <property type="term" value="F:DNA binding"/>
    <property type="evidence" value="ECO:0007669"/>
    <property type="project" value="UniProtKB-KW"/>
</dbReference>
<evidence type="ECO:0000256" key="8">
    <source>
        <dbReference type="ARBA" id="ARBA00022816"/>
    </source>
</evidence>
<feature type="compositionally biased region" description="Polar residues" evidence="21">
    <location>
        <begin position="411"/>
        <end position="431"/>
    </location>
</feature>
<dbReference type="SMART" id="SM00547">
    <property type="entry name" value="ZnF_RBZ"/>
    <property type="match status" value="3"/>
</dbReference>
<dbReference type="GO" id="GO:0051028">
    <property type="term" value="P:mRNA transport"/>
    <property type="evidence" value="ECO:0007669"/>
    <property type="project" value="UniProtKB-KW"/>
</dbReference>
<keyword evidence="10" id="KW-0653">Protein transport</keyword>
<proteinExistence type="inferred from homology"/>
<dbReference type="InterPro" id="IPR001876">
    <property type="entry name" value="Znf_RanBP2"/>
</dbReference>
<evidence type="ECO:0000256" key="15">
    <source>
        <dbReference type="ARBA" id="ARBA00023242"/>
    </source>
</evidence>
<comment type="subcellular location">
    <subcellularLocation>
        <location evidence="2">Nucleus membrane</location>
    </subcellularLocation>
    <subcellularLocation>
        <location evidence="3">Nucleus</location>
        <location evidence="3">Nuclear pore complex</location>
    </subcellularLocation>
</comment>
<evidence type="ECO:0000256" key="4">
    <source>
        <dbReference type="ARBA" id="ARBA00022448"/>
    </source>
</evidence>
<keyword evidence="12" id="KW-0238">DNA-binding</keyword>
<dbReference type="GO" id="GO:0031965">
    <property type="term" value="C:nuclear membrane"/>
    <property type="evidence" value="ECO:0007669"/>
    <property type="project" value="UniProtKB-SubCell"/>
</dbReference>
<keyword evidence="14" id="KW-0472">Membrane</keyword>
<keyword evidence="8" id="KW-0509">mRNA transport</keyword>
<feature type="compositionally biased region" description="Acidic residues" evidence="21">
    <location>
        <begin position="23"/>
        <end position="36"/>
    </location>
</feature>
<feature type="compositionally biased region" description="Basic and acidic residues" evidence="21">
    <location>
        <begin position="1169"/>
        <end position="1178"/>
    </location>
</feature>
<organism evidence="23">
    <name type="scientific">Anopheles darlingi</name>
    <name type="common">Mosquito</name>
    <dbReference type="NCBI Taxonomy" id="43151"/>
    <lineage>
        <taxon>Eukaryota</taxon>
        <taxon>Metazoa</taxon>
        <taxon>Ecdysozoa</taxon>
        <taxon>Arthropoda</taxon>
        <taxon>Hexapoda</taxon>
        <taxon>Insecta</taxon>
        <taxon>Pterygota</taxon>
        <taxon>Neoptera</taxon>
        <taxon>Endopterygota</taxon>
        <taxon>Diptera</taxon>
        <taxon>Nematocera</taxon>
        <taxon>Culicoidea</taxon>
        <taxon>Culicidae</taxon>
        <taxon>Anophelinae</taxon>
        <taxon>Anopheles</taxon>
    </lineage>
</organism>
<feature type="region of interest" description="Disordered" evidence="21">
    <location>
        <begin position="331"/>
        <end position="366"/>
    </location>
</feature>
<evidence type="ECO:0000256" key="17">
    <source>
        <dbReference type="ARBA" id="ARBA00068609"/>
    </source>
</evidence>
<feature type="compositionally biased region" description="Basic and acidic residues" evidence="21">
    <location>
        <begin position="161"/>
        <end position="171"/>
    </location>
</feature>
<evidence type="ECO:0000259" key="22">
    <source>
        <dbReference type="PROSITE" id="PS50199"/>
    </source>
</evidence>
<feature type="region of interest" description="Disordered" evidence="21">
    <location>
        <begin position="1"/>
        <end position="175"/>
    </location>
</feature>
<evidence type="ECO:0000256" key="16">
    <source>
        <dbReference type="ARBA" id="ARBA00060842"/>
    </source>
</evidence>
<feature type="domain" description="RanBP2-type" evidence="22">
    <location>
        <begin position="895"/>
        <end position="924"/>
    </location>
</feature>
<feature type="domain" description="RanBP2-type" evidence="22">
    <location>
        <begin position="838"/>
        <end position="867"/>
    </location>
</feature>
<feature type="compositionally biased region" description="Polar residues" evidence="21">
    <location>
        <begin position="332"/>
        <end position="355"/>
    </location>
</feature>
<evidence type="ECO:0000256" key="20">
    <source>
        <dbReference type="PROSITE-ProRule" id="PRU00322"/>
    </source>
</evidence>
<feature type="region of interest" description="Disordered" evidence="21">
    <location>
        <begin position="633"/>
        <end position="669"/>
    </location>
</feature>
<feature type="region of interest" description="Disordered" evidence="21">
    <location>
        <begin position="294"/>
        <end position="318"/>
    </location>
</feature>
<feature type="compositionally biased region" description="Polar residues" evidence="21">
    <location>
        <begin position="1097"/>
        <end position="1119"/>
    </location>
</feature>
<feature type="compositionally biased region" description="Basic and acidic residues" evidence="21">
    <location>
        <begin position="108"/>
        <end position="154"/>
    </location>
</feature>
<dbReference type="Pfam" id="PF00641">
    <property type="entry name" value="Zn_ribbon_RanBP"/>
    <property type="match status" value="2"/>
</dbReference>
<feature type="compositionally biased region" description="Acidic residues" evidence="21">
    <location>
        <begin position="69"/>
        <end position="98"/>
    </location>
</feature>
<keyword evidence="7 20" id="KW-0863">Zinc-finger</keyword>
<evidence type="ECO:0000256" key="12">
    <source>
        <dbReference type="ARBA" id="ARBA00023125"/>
    </source>
</evidence>
<comment type="similarity">
    <text evidence="16">Belongs to the NUP153 family.</text>
</comment>
<sequence length="1178" mass="128572">MESSESEDDQTKHGNNGVTPDAATEDIDAMDVETPEACEYLDPVGIRLGPKQPKKSSENEDVIVCISDSDSEPSTPEDEFSTSDQVEGEEEIETESTPESETSTPEDEFSKSDQVEGEEEKKAESTPESETSKPKDEFSKSDQVEGEEEKKAESTPESESETSKAKGEFSKSGKNLVNRSLANLVDPTDSYRFLLPLPPLIRRDRVTNTPMANNKTLNLPLPPLTLANRIPLPVVHSEVDSPEEQPLEKKPHHIFEISDDDDLSKPATLDGLSFDLTGDDSDEESNSFLVDKNTDNLQSGVASEQVAAPNENDESMSEPLIEGNVGAVESQLPRQSDKPTGNNDNASQSMTNSEQLAAPNEDDESMSEPIIEASVTGAECQLPCRQSDKPTGNNHDASQLVSDILVPSGEGASTSLTGNQRHSQPTNTSVSLFRPAPLIHPYISTLFRRTAPGLPNFRVKQTHFLDRILSAVFPNDHNEPVYTRVPGGFEYTRLLQLFSRKKKTKRIQSASNRRDMMLKSPFYEGRTRYGGASAVRSNSDNQLFQRPLTTRQDALPTNAGQSQLLTPLMSSTSTSPSTDGTDKWRQLTYPSSYDRPTWYDSKNRMTRGRVPMTELVIPNVVQLLQYKRQLLTKDTSGRSEEHQNPNAVAGKTNSPPPPDIASEVGKRDQQITKIKPAITRTRPSTTTNASDLFTPAPRHELPNVALQGLTSLPKLDLPPEFCFGPGSSQPAWKTLSSMNQPARDNMQQHTVCMYPIPVIPDGEAPSSETFQFSQPENLGSWATEETYSSISDPPTAFDFVAPVPMDISSVSGIVETNAQPDSDLSINLPSFAQLSRTATGTWECPTCMVFNAQSFNRCAACECPQPGTPTMESIQPSAAAPAPAVDFKTLVSTQAANGWECQECFVRNAAKEQHCVCCGAKPKVLTASQPAPLAVMNQSQPAAKIMPAASDHFKALVHLQKSDKWECSTCLTRNDIASMRCACCEQPKPSTSNQPVMNQLTFGNFPADNLTPQQTNFGNTSAMQTVGAVPDNTTSTVTSAASSEQLLQPKPLFDNNSINANQMRTSLPSFATMKGAQKYEGVKPVAISAPAIPNVETGPSKSRSKSIAATAVGVTTRSKTLLKRKSDTQDERQQTVPFLGRRSRRGNLIWTRSEADQKAGAKRNPNPPTKHDDEEEKP</sequence>
<keyword evidence="13" id="KW-0906">Nuclear pore complex</keyword>
<evidence type="ECO:0000256" key="21">
    <source>
        <dbReference type="SAM" id="MobiDB-lite"/>
    </source>
</evidence>
<name>A0A2M4CG56_ANODA</name>
<dbReference type="Gene3D" id="4.10.1060.10">
    <property type="entry name" value="Zinc finger, RanBP2-type"/>
    <property type="match status" value="3"/>
</dbReference>
<feature type="region of interest" description="Disordered" evidence="21">
    <location>
        <begin position="1092"/>
        <end position="1178"/>
    </location>
</feature>
<dbReference type="GO" id="GO:0008270">
    <property type="term" value="F:zinc ion binding"/>
    <property type="evidence" value="ECO:0007669"/>
    <property type="project" value="UniProtKB-KW"/>
</dbReference>
<dbReference type="VEuPathDB" id="VectorBase:ADAC005396"/>
<evidence type="ECO:0000256" key="7">
    <source>
        <dbReference type="ARBA" id="ARBA00022771"/>
    </source>
</evidence>
<evidence type="ECO:0000256" key="2">
    <source>
        <dbReference type="ARBA" id="ARBA00004126"/>
    </source>
</evidence>
<feature type="domain" description="RanBP2-type" evidence="22">
    <location>
        <begin position="961"/>
        <end position="990"/>
    </location>
</feature>
<reference evidence="23" key="1">
    <citation type="submission" date="2018-01" db="EMBL/GenBank/DDBJ databases">
        <title>An insight into the sialome of Amazonian anophelines.</title>
        <authorList>
            <person name="Ribeiro J.M."/>
            <person name="Scarpassa V."/>
            <person name="Calvo E."/>
        </authorList>
    </citation>
    <scope>NUCLEOTIDE SEQUENCE</scope>
</reference>
<evidence type="ECO:0000313" key="23">
    <source>
        <dbReference type="EMBL" id="MBW64326.1"/>
    </source>
</evidence>
<dbReference type="GO" id="GO:0015031">
    <property type="term" value="P:protein transport"/>
    <property type="evidence" value="ECO:0007669"/>
    <property type="project" value="UniProtKB-KW"/>
</dbReference>
<keyword evidence="6" id="KW-0677">Repeat</keyword>
<keyword evidence="9" id="KW-0862">Zinc</keyword>
<comment type="cofactor">
    <cofactor evidence="1">
        <name>Zn(2+)</name>
        <dbReference type="ChEBI" id="CHEBI:29105"/>
    </cofactor>
</comment>
<accession>A0A2M4CG56</accession>
<keyword evidence="4" id="KW-0813">Transport</keyword>
<dbReference type="EMBL" id="GGFL01000148">
    <property type="protein sequence ID" value="MBW64326.1"/>
    <property type="molecule type" value="Transcribed_RNA"/>
</dbReference>
<evidence type="ECO:0000256" key="9">
    <source>
        <dbReference type="ARBA" id="ARBA00022833"/>
    </source>
</evidence>
<dbReference type="GO" id="GO:0005643">
    <property type="term" value="C:nuclear pore"/>
    <property type="evidence" value="ECO:0007669"/>
    <property type="project" value="UniProtKB-SubCell"/>
</dbReference>
<evidence type="ECO:0000256" key="18">
    <source>
        <dbReference type="ARBA" id="ARBA00078197"/>
    </source>
</evidence>
<dbReference type="FunFam" id="4.10.1060.10:FF:000001">
    <property type="entry name" value="Nuclear pore complex protein Nup153"/>
    <property type="match status" value="1"/>
</dbReference>
<evidence type="ECO:0000256" key="11">
    <source>
        <dbReference type="ARBA" id="ARBA00023010"/>
    </source>
</evidence>
<feature type="region of interest" description="Disordered" evidence="21">
    <location>
        <begin position="408"/>
        <end position="431"/>
    </location>
</feature>
<keyword evidence="5" id="KW-0479">Metal-binding</keyword>
<protein>
    <recommendedName>
        <fullName evidence="17">Nuclear pore complex protein Nup153</fullName>
    </recommendedName>
    <alternativeName>
        <fullName evidence="19">153 kDa nucleoporin</fullName>
    </alternativeName>
    <alternativeName>
        <fullName evidence="18">Nucleoporin Nup153</fullName>
    </alternativeName>
</protein>
<evidence type="ECO:0000256" key="5">
    <source>
        <dbReference type="ARBA" id="ARBA00022723"/>
    </source>
</evidence>
<dbReference type="PROSITE" id="PS50199">
    <property type="entry name" value="ZF_RANBP2_2"/>
    <property type="match status" value="3"/>
</dbReference>
<feature type="compositionally biased region" description="Low complexity" evidence="21">
    <location>
        <begin position="561"/>
        <end position="578"/>
    </location>
</feature>
<keyword evidence="11" id="KW-0811">Translocation</keyword>
<feature type="compositionally biased region" description="Basic and acidic residues" evidence="21">
    <location>
        <begin position="1124"/>
        <end position="1133"/>
    </location>
</feature>
<dbReference type="SUPFAM" id="SSF90209">
    <property type="entry name" value="Ran binding protein zinc finger-like"/>
    <property type="match status" value="2"/>
</dbReference>
<dbReference type="VEuPathDB" id="VectorBase:ADAR2_010189"/>
<keyword evidence="15" id="KW-0539">Nucleus</keyword>
<dbReference type="PROSITE" id="PS01358">
    <property type="entry name" value="ZF_RANBP2_1"/>
    <property type="match status" value="3"/>
</dbReference>
<evidence type="ECO:0000256" key="14">
    <source>
        <dbReference type="ARBA" id="ARBA00023136"/>
    </source>
</evidence>
<evidence type="ECO:0000256" key="10">
    <source>
        <dbReference type="ARBA" id="ARBA00022927"/>
    </source>
</evidence>
<evidence type="ECO:0000256" key="13">
    <source>
        <dbReference type="ARBA" id="ARBA00023132"/>
    </source>
</evidence>
<feature type="region of interest" description="Disordered" evidence="21">
    <location>
        <begin position="551"/>
        <end position="587"/>
    </location>
</feature>
<evidence type="ECO:0000256" key="19">
    <source>
        <dbReference type="ARBA" id="ARBA00079437"/>
    </source>
</evidence>
<evidence type="ECO:0000256" key="3">
    <source>
        <dbReference type="ARBA" id="ARBA00004567"/>
    </source>
</evidence>
<dbReference type="InterPro" id="IPR036443">
    <property type="entry name" value="Znf_RanBP2_sf"/>
</dbReference>
<evidence type="ECO:0000256" key="6">
    <source>
        <dbReference type="ARBA" id="ARBA00022737"/>
    </source>
</evidence>